<dbReference type="EMBL" id="LR797271">
    <property type="protein sequence ID" value="CAB4198265.1"/>
    <property type="molecule type" value="Genomic_DNA"/>
</dbReference>
<name>A0A6J5S0D6_9CAUD</name>
<organism evidence="1">
    <name type="scientific">uncultured Caudovirales phage</name>
    <dbReference type="NCBI Taxonomy" id="2100421"/>
    <lineage>
        <taxon>Viruses</taxon>
        <taxon>Duplodnaviria</taxon>
        <taxon>Heunggongvirae</taxon>
        <taxon>Uroviricota</taxon>
        <taxon>Caudoviricetes</taxon>
        <taxon>Peduoviridae</taxon>
        <taxon>Maltschvirus</taxon>
        <taxon>Maltschvirus maltsch</taxon>
    </lineage>
</organism>
<protein>
    <recommendedName>
        <fullName evidence="2">DUF2510 domain-containing protein</fullName>
    </recommendedName>
</protein>
<reference evidence="1" key="1">
    <citation type="submission" date="2020-05" db="EMBL/GenBank/DDBJ databases">
        <authorList>
            <person name="Chiriac C."/>
            <person name="Salcher M."/>
            <person name="Ghai R."/>
            <person name="Kavagutti S V."/>
        </authorList>
    </citation>
    <scope>NUCLEOTIDE SEQUENCE</scope>
</reference>
<evidence type="ECO:0008006" key="2">
    <source>
        <dbReference type="Google" id="ProtNLM"/>
    </source>
</evidence>
<proteinExistence type="predicted"/>
<sequence length="89" mass="10359">MTSQIWHTGKPPHIGWWNASLCRDNTIWRWWNGSNWSREIVKTETEVNAYASVPSIYSEKLIKWTIYCPKNARVPRINPETGEVTGGKK</sequence>
<evidence type="ECO:0000313" key="1">
    <source>
        <dbReference type="EMBL" id="CAB4198265.1"/>
    </source>
</evidence>
<gene>
    <name evidence="1" type="ORF">UFOVP1309_65</name>
</gene>
<accession>A0A6J5S0D6</accession>